<dbReference type="RefSeq" id="XP_745034.2">
    <property type="nucleotide sequence ID" value="XM_739941.2"/>
</dbReference>
<feature type="compositionally biased region" description="Polar residues" evidence="2">
    <location>
        <begin position="276"/>
        <end position="286"/>
    </location>
</feature>
<evidence type="ECO:0000256" key="2">
    <source>
        <dbReference type="SAM" id="MobiDB-lite"/>
    </source>
</evidence>
<dbReference type="AlphaFoldDB" id="A0A4V0K7V8"/>
<keyword evidence="1" id="KW-0175">Coiled coil</keyword>
<reference evidence="3 4" key="1">
    <citation type="journal article" date="2014" name="BMC Biol.">
        <title>A comprehensive evaluation of rodent malaria parasite genomes and gene expression.</title>
        <authorList>
            <person name="Otto T.D."/>
            <person name="Bohme U."/>
            <person name="Jackson A.P."/>
            <person name="Hunt M."/>
            <person name="Franke-Fayard B."/>
            <person name="Hoeijmakers W.A."/>
            <person name="Religa A.A."/>
            <person name="Robertson L."/>
            <person name="Sanders M."/>
            <person name="Ogun S.A."/>
            <person name="Cunningham D."/>
            <person name="Erhart A."/>
            <person name="Billker O."/>
            <person name="Khan S.M."/>
            <person name="Stunnenberg H.G."/>
            <person name="Langhorne J."/>
            <person name="Holder A.A."/>
            <person name="Waters A.P."/>
            <person name="Newbold C.I."/>
            <person name="Pain A."/>
            <person name="Berriman M."/>
            <person name="Janse C.J."/>
        </authorList>
    </citation>
    <scope>NUCLEOTIDE SEQUENCE [LARGE SCALE GENOMIC DNA]</scope>
    <source>
        <strain evidence="3 4">AS</strain>
    </source>
</reference>
<organism evidence="3 4">
    <name type="scientific">Plasmodium chabaudi chabaudi</name>
    <dbReference type="NCBI Taxonomy" id="31271"/>
    <lineage>
        <taxon>Eukaryota</taxon>
        <taxon>Sar</taxon>
        <taxon>Alveolata</taxon>
        <taxon>Apicomplexa</taxon>
        <taxon>Aconoidasida</taxon>
        <taxon>Haemosporida</taxon>
        <taxon>Plasmodiidae</taxon>
        <taxon>Plasmodium</taxon>
        <taxon>Plasmodium (Vinckeia)</taxon>
    </lineage>
</organism>
<feature type="coiled-coil region" evidence="1">
    <location>
        <begin position="92"/>
        <end position="124"/>
    </location>
</feature>
<evidence type="ECO:0000313" key="4">
    <source>
        <dbReference type="Proteomes" id="UP000071118"/>
    </source>
</evidence>
<dbReference type="GeneID" id="3498154"/>
<dbReference type="KEGG" id="pcb:PCHAS_1111100"/>
<name>A0A4V0K7V8_PLACU</name>
<dbReference type="VEuPathDB" id="PlasmoDB:PCHAS_1111100"/>
<evidence type="ECO:0000313" key="3">
    <source>
        <dbReference type="EMBL" id="VTZ69106.1"/>
    </source>
</evidence>
<sequence>MKKQMKKFNFLFKLYHGRTECSGSTRFVGNENYIKLKKLSYDFYKGSKLNLPNESSYENAIKINQAVSNFYKNKIYNNQSYILIFKGLMNILLKMKEKVEKENVEKEKVEKEHVEKKNVEKKNKLLNIMTTFVLYFKDHINIMNEQDITLLLDTNGKCNINNKIINELIINRFDKNNNKNTLFYNLNPKSVCIILNNLYKISGTTQMNIIQDIYNYYIINKYYNYTLKQLIIILHSLNKYNFQRPHLISMLNYISSELLKLYNLSFKDNEHPFKQEWSTDSTTPTSHSKHDNNPNLKKKQIHQDNNKHRESSNEFTSLFCKHNKYEVILLYVLSCYNYCNNHIINILIRQTKNKITKTYNEKEICMLINSISNFFVLKKNKNFDKHGIGEDNFINDKNKLYMSNLIDNIIKYDQIFNYYSHFSIISIYIFLSKLDYFKCYKNKQIHDQFINKIFYNGTSNNNCVERKKKNNILQFFLTNNKDITVKTLINLLFSLSLNNINCYKYYNFVLHYFYILTKDYIDPFNNNSEQVKYDINKLIQFLSVQNIQLLCITYTYLFVNNILFKLNIINCHLFLFLINNFNYINSMYLSQHVSSKIHGEINTVLTTLKKYKHNNLKNHKTSDKIITQQILHTNECFIFPYYIDIYLRPI</sequence>
<evidence type="ECO:0000256" key="1">
    <source>
        <dbReference type="SAM" id="Coils"/>
    </source>
</evidence>
<dbReference type="Proteomes" id="UP000071118">
    <property type="component" value="Chromosome 11"/>
</dbReference>
<dbReference type="EMBL" id="LK022888">
    <property type="protein sequence ID" value="VTZ69106.1"/>
    <property type="molecule type" value="Genomic_DNA"/>
</dbReference>
<gene>
    <name evidence="3" type="ORF">PCHAS_1111100</name>
</gene>
<protein>
    <submittedName>
        <fullName evidence="3">Uncharacterized protein</fullName>
    </submittedName>
</protein>
<accession>A0A4V0K7V8</accession>
<keyword evidence="4" id="KW-1185">Reference proteome</keyword>
<proteinExistence type="predicted"/>
<dbReference type="OrthoDB" id="392450at2759"/>
<feature type="region of interest" description="Disordered" evidence="2">
    <location>
        <begin position="275"/>
        <end position="309"/>
    </location>
</feature>